<feature type="region of interest" description="Disordered" evidence="1">
    <location>
        <begin position="1"/>
        <end position="32"/>
    </location>
</feature>
<dbReference type="PANTHER" id="PTHR37544">
    <property type="entry name" value="SPRAY-RELATED"/>
    <property type="match status" value="1"/>
</dbReference>
<feature type="transmembrane region" description="Helical" evidence="2">
    <location>
        <begin position="151"/>
        <end position="175"/>
    </location>
</feature>
<keyword evidence="2" id="KW-0472">Membrane</keyword>
<dbReference type="InterPro" id="IPR021840">
    <property type="entry name" value="DUF3433"/>
</dbReference>
<feature type="transmembrane region" description="Helical" evidence="2">
    <location>
        <begin position="88"/>
        <end position="106"/>
    </location>
</feature>
<dbReference type="HOGENOM" id="CLU_003000_0_0_1"/>
<dbReference type="Proteomes" id="UP000030651">
    <property type="component" value="Unassembled WGS sequence"/>
</dbReference>
<keyword evidence="2" id="KW-1133">Transmembrane helix</keyword>
<dbReference type="PANTHER" id="PTHR37544:SF1">
    <property type="entry name" value="PHOSPHORIBOSYLAMINOIMIDAZOLE-SUCCINOCARBOXAMIDE SYNTHASE"/>
    <property type="match status" value="1"/>
</dbReference>
<dbReference type="OMA" id="CIIIGFE"/>
<evidence type="ECO:0000313" key="3">
    <source>
        <dbReference type="EMBL" id="ETS80104.1"/>
    </source>
</evidence>
<feature type="compositionally biased region" description="Polar residues" evidence="1">
    <location>
        <begin position="582"/>
        <end position="593"/>
    </location>
</feature>
<dbReference type="OrthoDB" id="5332281at2759"/>
<keyword evidence="2" id="KW-0812">Transmembrane</keyword>
<evidence type="ECO:0000256" key="2">
    <source>
        <dbReference type="SAM" id="Phobius"/>
    </source>
</evidence>
<dbReference type="Pfam" id="PF11915">
    <property type="entry name" value="DUF3433"/>
    <property type="match status" value="2"/>
</dbReference>
<name>W3X257_PESFW</name>
<organism evidence="3 4">
    <name type="scientific">Pestalotiopsis fici (strain W106-1 / CGMCC3.15140)</name>
    <dbReference type="NCBI Taxonomy" id="1229662"/>
    <lineage>
        <taxon>Eukaryota</taxon>
        <taxon>Fungi</taxon>
        <taxon>Dikarya</taxon>
        <taxon>Ascomycota</taxon>
        <taxon>Pezizomycotina</taxon>
        <taxon>Sordariomycetes</taxon>
        <taxon>Xylariomycetidae</taxon>
        <taxon>Amphisphaeriales</taxon>
        <taxon>Sporocadaceae</taxon>
        <taxon>Pestalotiopsis</taxon>
    </lineage>
</organism>
<feature type="transmembrane region" description="Helical" evidence="2">
    <location>
        <begin position="47"/>
        <end position="68"/>
    </location>
</feature>
<reference evidence="4" key="1">
    <citation type="journal article" date="2015" name="BMC Genomics">
        <title>Genomic and transcriptomic analysis of the endophytic fungus Pestalotiopsis fici reveals its lifestyle and high potential for synthesis of natural products.</title>
        <authorList>
            <person name="Wang X."/>
            <person name="Zhang X."/>
            <person name="Liu L."/>
            <person name="Xiang M."/>
            <person name="Wang W."/>
            <person name="Sun X."/>
            <person name="Che Y."/>
            <person name="Guo L."/>
            <person name="Liu G."/>
            <person name="Guo L."/>
            <person name="Wang C."/>
            <person name="Yin W.B."/>
            <person name="Stadler M."/>
            <person name="Zhang X."/>
            <person name="Liu X."/>
        </authorList>
    </citation>
    <scope>NUCLEOTIDE SEQUENCE [LARGE SCALE GENOMIC DNA]</scope>
    <source>
        <strain evidence="4">W106-1 / CGMCC3.15140</strain>
    </source>
</reference>
<dbReference type="eggNOG" id="ENOG502QQ7D">
    <property type="taxonomic scope" value="Eukaryota"/>
</dbReference>
<evidence type="ECO:0000256" key="1">
    <source>
        <dbReference type="SAM" id="MobiDB-lite"/>
    </source>
</evidence>
<keyword evidence="4" id="KW-1185">Reference proteome</keyword>
<dbReference type="EMBL" id="KI912113">
    <property type="protein sequence ID" value="ETS80104.1"/>
    <property type="molecule type" value="Genomic_DNA"/>
</dbReference>
<protein>
    <submittedName>
        <fullName evidence="3">Uncharacterized protein</fullName>
    </submittedName>
</protein>
<dbReference type="AlphaFoldDB" id="W3X257"/>
<dbReference type="RefSeq" id="XP_007834405.1">
    <property type="nucleotide sequence ID" value="XM_007836214.1"/>
</dbReference>
<dbReference type="GeneID" id="19272646"/>
<proteinExistence type="predicted"/>
<feature type="transmembrane region" description="Helical" evidence="2">
    <location>
        <begin position="610"/>
        <end position="630"/>
    </location>
</feature>
<feature type="transmembrane region" description="Helical" evidence="2">
    <location>
        <begin position="491"/>
        <end position="513"/>
    </location>
</feature>
<feature type="transmembrane region" description="Helical" evidence="2">
    <location>
        <begin position="715"/>
        <end position="738"/>
    </location>
</feature>
<sequence>MKTQHYESVQHEEPPSLSVDSSSTRRDVPAPISPDLKWRPSYLRRRVMGGFCFTFAMVVLALELLLVASHKDNGIATGHYSQHYAWTYGPTAFFTIIAAAFSRVEYQSKLMAPWIRMAKQPTQVDRSLLLDYISQLQLWTIYTSLANRDFVVAASTIVSLLIKLLIVLSTGLITLSAMQIKTDSLPVVVQSQFLDNNTQLLDTNSLPYYVMEYSLAGNLTYPSGMSKEFAFQSVKSDAGQIQITVEGLTNSLTCEPANLTVENAGFFMVGRDWGRTTLNITIRSPSCVMNVEFQGPSPPMANGTGPPRFFGRFLHGQCDGTSDDSGKRVVVLLGHMTDMDLDSSTQVLCSPSYKIIHVDLVQNASHIESVTPSSGDWSRTLSHVSAWSIMQGHLNAYQNQIVFGESDPYVEVGQLQISVDTYTESIYRSQLDPSVTVSLLSDTNMLEKIASDYYQQFGAIIARTSLMETTPMDAFAKGIINENRLVVQDWAVHWMAGLAATSFVLVFVIMLTIPGHGVLPCNPSTFPGMAAIMSHSDHLSTTLQGHGDADKKALHRALQRMNFQSEATKTTETDRPQFAILDTSTPTTDDNSKVQQSISVHPYPWALHHASRLALCLTLVAIIIALELVLKKSNHGRGLGDVSDEIYMHYLWTLLPGLLFGTISMVFSSIDSTVRAVVPYTMLRNLVRTDVFMVLDFLDMSVPHAIYHESRLRHLGALATTATVLVASFFTIISASLYQAISIQSESPTTLRATDSFPHMLVESQWDKTNDTSFKNGVQTASMILVGNQSYPKFTYEGLAFPHYVPETQTAGSEVSNLSTLLFNAVVPAIQQSLVCRQYDSAQMNSTRQLINSVDYFSINITDEICDLNFFEPDRGFVNILSNMSYFGVGSPSYPMGSCSDFVFIWGYLSQSHPQNPQLLHTSGLGCNKSYEVVDVNTSFVSTDLIIDTQRPPTPLKETRRNSSASFGWSTFVGTYGHLLHMISSTNDSLDPFFSLLTTSQWAIPVSMLGDPTKNDIVAEAIRFQDGIIWTQMLNANRNPADMTNATLTDPPPNVQDGNDARSYAATLTDSNVRVVQDTTSTRILEALLLVALSLQILSWVFIPKANVLPNRSPTTIANMVALLAGGNVLELLPADCQSMSTDEIKKSLSRRKFWMGWGNMPDVEGLMSGNENENGVSRFGIFAVDPDEKLPKESRGRKWFRL</sequence>
<feature type="transmembrane region" description="Helical" evidence="2">
    <location>
        <begin position="650"/>
        <end position="670"/>
    </location>
</feature>
<feature type="region of interest" description="Disordered" evidence="1">
    <location>
        <begin position="565"/>
        <end position="593"/>
    </location>
</feature>
<dbReference type="InParanoid" id="W3X257"/>
<gene>
    <name evidence="3" type="ORF">PFICI_07633</name>
</gene>
<feature type="compositionally biased region" description="Basic and acidic residues" evidence="1">
    <location>
        <begin position="1"/>
        <end position="14"/>
    </location>
</feature>
<accession>W3X257</accession>
<evidence type="ECO:0000313" key="4">
    <source>
        <dbReference type="Proteomes" id="UP000030651"/>
    </source>
</evidence>
<dbReference type="KEGG" id="pfy:PFICI_07633"/>